<dbReference type="SUPFAM" id="SSF53901">
    <property type="entry name" value="Thiolase-like"/>
    <property type="match status" value="2"/>
</dbReference>
<reference evidence="8 9" key="1">
    <citation type="submission" date="2018-06" db="EMBL/GenBank/DDBJ databases">
        <title>Genomic Encyclopedia of Type Strains, Phase III (KMG-III): the genomes of soil and plant-associated and newly described type strains.</title>
        <authorList>
            <person name="Whitman W."/>
        </authorList>
    </citation>
    <scope>NUCLEOTIDE SEQUENCE [LARGE SCALE GENOMIC DNA]</scope>
    <source>
        <strain evidence="8 9">LMG 23644</strain>
    </source>
</reference>
<protein>
    <submittedName>
        <fullName evidence="8">Acetyl-CoA acetyltransferase</fullName>
    </submittedName>
</protein>
<dbReference type="AlphaFoldDB" id="A0A329CUE8"/>
<evidence type="ECO:0000313" key="8">
    <source>
        <dbReference type="EMBL" id="RAS37281.1"/>
    </source>
</evidence>
<dbReference type="InterPro" id="IPR020616">
    <property type="entry name" value="Thiolase_N"/>
</dbReference>
<evidence type="ECO:0000256" key="3">
    <source>
        <dbReference type="ARBA" id="ARBA00023315"/>
    </source>
</evidence>
<evidence type="ECO:0000256" key="1">
    <source>
        <dbReference type="ARBA" id="ARBA00010982"/>
    </source>
</evidence>
<dbReference type="PROSITE" id="PS00099">
    <property type="entry name" value="THIOLASE_3"/>
    <property type="match status" value="1"/>
</dbReference>
<dbReference type="Gene3D" id="3.40.47.10">
    <property type="match status" value="2"/>
</dbReference>
<comment type="similarity">
    <text evidence="1 5">Belongs to the thiolase-like superfamily. Thiolase family.</text>
</comment>
<dbReference type="OrthoDB" id="9764638at2"/>
<dbReference type="InterPro" id="IPR020617">
    <property type="entry name" value="Thiolase_C"/>
</dbReference>
<evidence type="ECO:0000256" key="2">
    <source>
        <dbReference type="ARBA" id="ARBA00022679"/>
    </source>
</evidence>
<gene>
    <name evidence="8" type="ORF">BX591_103132</name>
</gene>
<organism evidence="8 9">
    <name type="scientific">Paraburkholderia bryophila</name>
    <dbReference type="NCBI Taxonomy" id="420952"/>
    <lineage>
        <taxon>Bacteria</taxon>
        <taxon>Pseudomonadati</taxon>
        <taxon>Pseudomonadota</taxon>
        <taxon>Betaproteobacteria</taxon>
        <taxon>Burkholderiales</taxon>
        <taxon>Burkholderiaceae</taxon>
        <taxon>Paraburkholderia</taxon>
    </lineage>
</organism>
<dbReference type="PIRSF" id="PIRSF000429">
    <property type="entry name" value="Ac-CoA_Ac_transf"/>
    <property type="match status" value="1"/>
</dbReference>
<dbReference type="InterPro" id="IPR016039">
    <property type="entry name" value="Thiolase-like"/>
</dbReference>
<dbReference type="PANTHER" id="PTHR18919">
    <property type="entry name" value="ACETYL-COA C-ACYLTRANSFERASE"/>
    <property type="match status" value="1"/>
</dbReference>
<accession>A0A329CUE8</accession>
<dbReference type="NCBIfam" id="TIGR01930">
    <property type="entry name" value="AcCoA-C-Actrans"/>
    <property type="match status" value="1"/>
</dbReference>
<dbReference type="Pfam" id="PF00108">
    <property type="entry name" value="Thiolase_N"/>
    <property type="match status" value="1"/>
</dbReference>
<sequence length="393" mass="40645">MTDVVIVSAARTAVGKFGGSLAKIAAPELGATVIRAVLERAGLKPEQVSEVILGQVLTAGSGQNPARQSLIKAGLPNAVPGMTINVVCGSGLKSVMLAANAIIAGDADIVIAGGQENMSAAPHVLPGSRDGFRMGDAKLVDTMIVDGLWDVYNQYHMGVTAENVAKEYGITREQQDAFAAASQNKAEAAQKAGRFDDEIVPVEIPQRKGEPLRFATDEFVRHGVTAESLAGLKPAFSKEGSVTAANASGLNDGAAAVLVMSAKKAEALGLKPLARIKAYATSGLDPKVMGMGPVPASRRCLERAGWTPADLDLMEINEAFAAQACAVNQQMGWDTSKINVNGGAIAIGHPIGASGCRILVTLLHEMQKRDAKKGLASLCIGGGMGVALAIERD</sequence>
<feature type="domain" description="Thiolase C-terminal" evidence="7">
    <location>
        <begin position="270"/>
        <end position="392"/>
    </location>
</feature>
<keyword evidence="2 5" id="KW-0808">Transferase</keyword>
<feature type="domain" description="Thiolase N-terminal" evidence="6">
    <location>
        <begin position="4"/>
        <end position="262"/>
    </location>
</feature>
<dbReference type="PROSITE" id="PS00737">
    <property type="entry name" value="THIOLASE_2"/>
    <property type="match status" value="1"/>
</dbReference>
<dbReference type="RefSeq" id="WP_111930030.1">
    <property type="nucleotide sequence ID" value="NZ_CADFFP010000002.1"/>
</dbReference>
<dbReference type="CDD" id="cd00751">
    <property type="entry name" value="thiolase"/>
    <property type="match status" value="1"/>
</dbReference>
<dbReference type="Proteomes" id="UP000248918">
    <property type="component" value="Unassembled WGS sequence"/>
</dbReference>
<feature type="active site" description="Proton acceptor" evidence="4">
    <location>
        <position position="349"/>
    </location>
</feature>
<dbReference type="PANTHER" id="PTHR18919:SF107">
    <property type="entry name" value="ACETYL-COA ACETYLTRANSFERASE, CYTOSOLIC"/>
    <property type="match status" value="1"/>
</dbReference>
<dbReference type="GO" id="GO:0044281">
    <property type="term" value="P:small molecule metabolic process"/>
    <property type="evidence" value="ECO:0007669"/>
    <property type="project" value="UniProtKB-ARBA"/>
</dbReference>
<name>A0A329CUE8_9BURK</name>
<dbReference type="InterPro" id="IPR020613">
    <property type="entry name" value="Thiolase_CS"/>
</dbReference>
<evidence type="ECO:0000256" key="4">
    <source>
        <dbReference type="PIRSR" id="PIRSR000429-1"/>
    </source>
</evidence>
<dbReference type="PROSITE" id="PS00098">
    <property type="entry name" value="THIOLASE_1"/>
    <property type="match status" value="1"/>
</dbReference>
<comment type="caution">
    <text evidence="8">The sequence shown here is derived from an EMBL/GenBank/DDBJ whole genome shotgun (WGS) entry which is preliminary data.</text>
</comment>
<evidence type="ECO:0000259" key="6">
    <source>
        <dbReference type="Pfam" id="PF00108"/>
    </source>
</evidence>
<dbReference type="Pfam" id="PF02803">
    <property type="entry name" value="Thiolase_C"/>
    <property type="match status" value="1"/>
</dbReference>
<dbReference type="InterPro" id="IPR002155">
    <property type="entry name" value="Thiolase"/>
</dbReference>
<evidence type="ECO:0000313" key="9">
    <source>
        <dbReference type="Proteomes" id="UP000248918"/>
    </source>
</evidence>
<dbReference type="GO" id="GO:0003988">
    <property type="term" value="F:acetyl-CoA C-acyltransferase activity"/>
    <property type="evidence" value="ECO:0007669"/>
    <property type="project" value="UniProtKB-ARBA"/>
</dbReference>
<dbReference type="EMBL" id="QLTK01000003">
    <property type="protein sequence ID" value="RAS37281.1"/>
    <property type="molecule type" value="Genomic_DNA"/>
</dbReference>
<proteinExistence type="inferred from homology"/>
<dbReference type="InterPro" id="IPR020615">
    <property type="entry name" value="Thiolase_acyl_enz_int_AS"/>
</dbReference>
<evidence type="ECO:0000256" key="5">
    <source>
        <dbReference type="RuleBase" id="RU003557"/>
    </source>
</evidence>
<dbReference type="InterPro" id="IPR020610">
    <property type="entry name" value="Thiolase_AS"/>
</dbReference>
<feature type="active site" description="Proton acceptor" evidence="4">
    <location>
        <position position="379"/>
    </location>
</feature>
<evidence type="ECO:0000259" key="7">
    <source>
        <dbReference type="Pfam" id="PF02803"/>
    </source>
</evidence>
<dbReference type="STRING" id="1169143.GCA_000383275_00848"/>
<feature type="active site" description="Acyl-thioester intermediate" evidence="4">
    <location>
        <position position="88"/>
    </location>
</feature>
<dbReference type="FunFam" id="3.40.47.10:FF:000010">
    <property type="entry name" value="Acetyl-CoA acetyltransferase (Thiolase)"/>
    <property type="match status" value="1"/>
</dbReference>
<keyword evidence="3 5" id="KW-0012">Acyltransferase</keyword>